<protein>
    <submittedName>
        <fullName evidence="1">Uncharacterized protein</fullName>
    </submittedName>
</protein>
<proteinExistence type="predicted"/>
<comment type="caution">
    <text evidence="1">The sequence shown here is derived from an EMBL/GenBank/DDBJ whole genome shotgun (WGS) entry which is preliminary data.</text>
</comment>
<dbReference type="AlphaFoldDB" id="C0GFG8"/>
<dbReference type="STRING" id="555088.DealDRAFT_1227"/>
<dbReference type="EMBL" id="ACJM01000005">
    <property type="protein sequence ID" value="EEG77928.1"/>
    <property type="molecule type" value="Genomic_DNA"/>
</dbReference>
<reference evidence="1 2" key="1">
    <citation type="submission" date="2009-02" db="EMBL/GenBank/DDBJ databases">
        <title>Sequencing of the draft genome and assembly of Dethiobacter alkaliphilus AHT 1.</title>
        <authorList>
            <consortium name="US DOE Joint Genome Institute (JGI-PGF)"/>
            <person name="Lucas S."/>
            <person name="Copeland A."/>
            <person name="Lapidus A."/>
            <person name="Glavina del Rio T."/>
            <person name="Dalin E."/>
            <person name="Tice H."/>
            <person name="Bruce D."/>
            <person name="Goodwin L."/>
            <person name="Pitluck S."/>
            <person name="Larimer F."/>
            <person name="Land M.L."/>
            <person name="Hauser L."/>
            <person name="Muyzer G."/>
        </authorList>
    </citation>
    <scope>NUCLEOTIDE SEQUENCE [LARGE SCALE GENOMIC DNA]</scope>
    <source>
        <strain evidence="1 2">AHT 1</strain>
    </source>
</reference>
<organism evidence="1 2">
    <name type="scientific">Dethiobacter alkaliphilus AHT 1</name>
    <dbReference type="NCBI Taxonomy" id="555088"/>
    <lineage>
        <taxon>Bacteria</taxon>
        <taxon>Bacillati</taxon>
        <taxon>Bacillota</taxon>
        <taxon>Dethiobacteria</taxon>
        <taxon>Dethiobacterales</taxon>
        <taxon>Dethiobacteraceae</taxon>
        <taxon>Dethiobacter</taxon>
    </lineage>
</organism>
<accession>C0GFG8</accession>
<sequence>MVNKRESEQKRIWRIRAKTLSHLDCWLVDCFEGLEISHEPGATSTIAGELPDMSAVYGLILLLRDSAISLISLHVEQIERDVG</sequence>
<evidence type="ECO:0000313" key="2">
    <source>
        <dbReference type="Proteomes" id="UP000006443"/>
    </source>
</evidence>
<evidence type="ECO:0000313" key="1">
    <source>
        <dbReference type="EMBL" id="EEG77928.1"/>
    </source>
</evidence>
<dbReference type="RefSeq" id="WP_008515838.1">
    <property type="nucleotide sequence ID" value="NZ_ACJM01000005.1"/>
</dbReference>
<gene>
    <name evidence="1" type="ORF">DealDRAFT_1227</name>
</gene>
<keyword evidence="2" id="KW-1185">Reference proteome</keyword>
<dbReference type="Proteomes" id="UP000006443">
    <property type="component" value="Unassembled WGS sequence"/>
</dbReference>
<name>C0GFG8_DETAL</name>
<dbReference type="OrthoDB" id="3035783at2"/>